<proteinExistence type="predicted"/>
<accession>A0A652YLR5</accession>
<dbReference type="GO" id="GO:0005548">
    <property type="term" value="F:phospholipid transporter activity"/>
    <property type="evidence" value="ECO:0007669"/>
    <property type="project" value="TreeGrafter"/>
</dbReference>
<dbReference type="PANTHER" id="PTHR30188">
    <property type="entry name" value="ABC TRANSPORTER PERMEASE PROTEIN-RELATED"/>
    <property type="match status" value="1"/>
</dbReference>
<evidence type="ECO:0000313" key="1">
    <source>
        <dbReference type="EMBL" id="TYQ02289.1"/>
    </source>
</evidence>
<dbReference type="GO" id="GO:0043190">
    <property type="term" value="C:ATP-binding cassette (ABC) transporter complex"/>
    <property type="evidence" value="ECO:0007669"/>
    <property type="project" value="InterPro"/>
</dbReference>
<dbReference type="Pfam" id="PF02405">
    <property type="entry name" value="MlaE"/>
    <property type="match status" value="1"/>
</dbReference>
<dbReference type="AlphaFoldDB" id="A0A652YLR5"/>
<dbReference type="PANTHER" id="PTHR30188:SF4">
    <property type="entry name" value="PROTEIN TRIGALACTOSYLDIACYLGLYCEROL 1, CHLOROPLASTIC"/>
    <property type="match status" value="1"/>
</dbReference>
<dbReference type="InterPro" id="IPR030802">
    <property type="entry name" value="Permease_MalE"/>
</dbReference>
<sequence length="286" mass="29857">MEIPDRSFGQKRSASSEITSWMHGYTRRHPVAALETVGGQCVLGLRAIQYLVIDIATFRFPVAEFVRQTAFMASASAVPTLFVAIPIGVTLSIQFGLLAGQVGATSLAGAASGLAVIRQGAPMVAALLMASAAGSAICADLGSRKIRDEIDALEVMGISVIRRLVVPRLVAAITVGVALTGLVCFVGFFSGYLFNTFVQNGTPGSFVSTFASFATVGDFFLTMIKAVLYGAIVAIVACHKGLTTRGGPAGVANSVNATVVASILLLMVVNVVLTQLYVLMFPRTGF</sequence>
<name>A0A652YLR5_NOCGL</name>
<dbReference type="EMBL" id="VNIQ01000006">
    <property type="protein sequence ID" value="TYQ02289.1"/>
    <property type="molecule type" value="Genomic_DNA"/>
</dbReference>
<reference evidence="1" key="1">
    <citation type="submission" date="2019-07" db="EMBL/GenBank/DDBJ databases">
        <title>Genomic Encyclopedia of Type Strains, Phase IV (KMG-IV): sequencing the most valuable type-strain genomes for metagenomic binning, comparative biology and taxonomic classification.</title>
        <authorList>
            <person name="Goeker M."/>
        </authorList>
    </citation>
    <scope>NUCLEOTIDE SEQUENCE</scope>
    <source>
        <strain evidence="1">DSM 44596</strain>
    </source>
</reference>
<gene>
    <name evidence="1" type="ORF">FNL38_106108</name>
</gene>
<comment type="caution">
    <text evidence="1">The sequence shown here is derived from an EMBL/GenBank/DDBJ whole genome shotgun (WGS) entry which is preliminary data.</text>
</comment>
<protein>
    <submittedName>
        <fullName evidence="1">Phospholipid/cholesterol/gamma-HCH transport system permease protein</fullName>
    </submittedName>
</protein>
<organism evidence="1">
    <name type="scientific">Nocardia globerula</name>
    <dbReference type="NCBI Taxonomy" id="1818"/>
    <lineage>
        <taxon>Bacteria</taxon>
        <taxon>Bacillati</taxon>
        <taxon>Actinomycetota</taxon>
        <taxon>Actinomycetes</taxon>
        <taxon>Mycobacteriales</taxon>
        <taxon>Nocardiaceae</taxon>
        <taxon>Nocardia</taxon>
    </lineage>
</organism>